<organism evidence="1 3">
    <name type="scientific">Colletotrichum higginsianum (strain IMI 349063)</name>
    <name type="common">Crucifer anthracnose fungus</name>
    <dbReference type="NCBI Taxonomy" id="759273"/>
    <lineage>
        <taxon>Eukaryota</taxon>
        <taxon>Fungi</taxon>
        <taxon>Dikarya</taxon>
        <taxon>Ascomycota</taxon>
        <taxon>Pezizomycotina</taxon>
        <taxon>Sordariomycetes</taxon>
        <taxon>Hypocreomycetidae</taxon>
        <taxon>Glomerellales</taxon>
        <taxon>Glomerellaceae</taxon>
        <taxon>Colletotrichum</taxon>
        <taxon>Colletotrichum destructivum species complex</taxon>
    </lineage>
</organism>
<protein>
    <submittedName>
        <fullName evidence="1">Uncharacterized protein</fullName>
    </submittedName>
</protein>
<evidence type="ECO:0000313" key="2">
    <source>
        <dbReference type="EMBL" id="OBR04665.1"/>
    </source>
</evidence>
<dbReference type="KEGG" id="chig:CH63R_11368"/>
<reference evidence="2" key="3">
    <citation type="submission" date="2016-02" db="EMBL/GenBank/DDBJ databases">
        <title>Resequencing and annotation of the Colletotrichum higginsianum genome.</title>
        <authorList>
            <person name="O'Connell R."/>
            <person name="Zambounis A."/>
            <person name="Thon M."/>
            <person name="Dallery J.-F."/>
        </authorList>
    </citation>
    <scope>NUCLEOTIDE SEQUENCE [LARGE SCALE GENOMIC DNA]</scope>
    <source>
        <strain evidence="2">IMI 349063</strain>
    </source>
</reference>
<keyword evidence="4" id="KW-1185">Reference proteome</keyword>
<dbReference type="HOGENOM" id="CLU_2687697_0_0_1"/>
<evidence type="ECO:0000313" key="3">
    <source>
        <dbReference type="Proteomes" id="UP000007174"/>
    </source>
</evidence>
<dbReference type="EMBL" id="LTAN01000008">
    <property type="protein sequence ID" value="OBR04665.1"/>
    <property type="molecule type" value="Genomic_DNA"/>
</dbReference>
<gene>
    <name evidence="1" type="ORF">CH063_08508</name>
    <name evidence="2" type="ORF">CH63R_11368</name>
</gene>
<dbReference type="Proteomes" id="UP000007174">
    <property type="component" value="Unassembled WGS sequence"/>
</dbReference>
<dbReference type="GeneID" id="28870449"/>
<dbReference type="EMBL" id="CACQ02002298">
    <property type="protein sequence ID" value="CCF37087.1"/>
    <property type="molecule type" value="Genomic_DNA"/>
</dbReference>
<reference evidence="1" key="1">
    <citation type="submission" date="2011-12" db="EMBL/GenBank/DDBJ databases">
        <title>The genome sequence of Colletotrichum higginsianum IMI 34906.</title>
        <authorList>
            <person name="Ma L.-J."/>
            <person name="O'Connell R."/>
            <person name="van Themaat E.V.L."/>
            <person name="Stueber K."/>
            <person name="Young S.K."/>
            <person name="Zeng Q."/>
            <person name="Gargeya S."/>
            <person name="Fitzgerald M."/>
            <person name="Haas B."/>
            <person name="Abouelleil A."/>
            <person name="Alvarado L."/>
            <person name="Arachchi H.M."/>
            <person name="Berlin A."/>
            <person name="Chapman S.B."/>
            <person name="Gearin G."/>
            <person name="Goldberg J."/>
            <person name="Griggs A."/>
            <person name="Gujja S."/>
            <person name="Hansen M."/>
            <person name="Heiman D."/>
            <person name="Howarth C."/>
            <person name="Larimer J."/>
            <person name="Lui A."/>
            <person name="MacDonald P.J.P."/>
            <person name="McCowen C."/>
            <person name="Montmayeur A."/>
            <person name="Murphy C."/>
            <person name="Neiman D."/>
            <person name="Pearson M."/>
            <person name="Priest M."/>
            <person name="Roberts A."/>
            <person name="Saif S."/>
            <person name="Shea T."/>
            <person name="Sisk P."/>
            <person name="Stolte C."/>
            <person name="Sykes S."/>
            <person name="Wortman J."/>
            <person name="Nusbaum C."/>
            <person name="Birren B."/>
        </authorList>
    </citation>
    <scope>NUCLEOTIDE SEQUENCE [LARGE SCALE GENOMIC DNA]</scope>
    <source>
        <strain evidence="1">IMI 349063</strain>
    </source>
</reference>
<dbReference type="AlphaFoldDB" id="H1VA34"/>
<reference evidence="4" key="4">
    <citation type="journal article" date="2017" name="BMC Genomics">
        <title>Gapless genome assembly of Colletotrichum higginsianum reveals chromosome structure and association of transposable elements with secondary metabolite gene clusters.</title>
        <authorList>
            <person name="Dallery J.-F."/>
            <person name="Lapalu N."/>
            <person name="Zampounis A."/>
            <person name="Pigne S."/>
            <person name="Luyten I."/>
            <person name="Amselem J."/>
            <person name="Wittenberg A.H.J."/>
            <person name="Zhou S."/>
            <person name="de Queiroz M.V."/>
            <person name="Robin G.P."/>
            <person name="Auger A."/>
            <person name="Hainaut M."/>
            <person name="Henrissat B."/>
            <person name="Kim K.-T."/>
            <person name="Lee Y.-H."/>
            <person name="Lespinet O."/>
            <person name="Schwartz D.C."/>
            <person name="Thon M.R."/>
            <person name="O'Connell R.J."/>
        </authorList>
    </citation>
    <scope>NUCLEOTIDE SEQUENCE [LARGE SCALE GENOMIC DNA]</scope>
    <source>
        <strain evidence="4">IMI 349063</strain>
    </source>
</reference>
<reference evidence="3" key="2">
    <citation type="journal article" date="2012" name="Nat. Genet.">
        <title>Lifestyle transitions in plant pathogenic Colletotrichum fungi deciphered by genome and transcriptome analyses.</title>
        <authorList>
            <person name="O'Connell R.J."/>
            <person name="Thon M.R."/>
            <person name="Hacquard S."/>
            <person name="Amyotte S.G."/>
            <person name="Kleemann J."/>
            <person name="Torres M.F."/>
            <person name="Damm U."/>
            <person name="Buiate E.A."/>
            <person name="Epstein L."/>
            <person name="Alkan N."/>
            <person name="Altmueller J."/>
            <person name="Alvarado-Balderrama L."/>
            <person name="Bauser C.A."/>
            <person name="Becker C."/>
            <person name="Birren B.W."/>
            <person name="Chen Z."/>
            <person name="Choi J."/>
            <person name="Crouch J.A."/>
            <person name="Duvick J.P."/>
            <person name="Farman M.A."/>
            <person name="Gan P."/>
            <person name="Heiman D."/>
            <person name="Henrissat B."/>
            <person name="Howard R.J."/>
            <person name="Kabbage M."/>
            <person name="Koch C."/>
            <person name="Kracher B."/>
            <person name="Kubo Y."/>
            <person name="Law A.D."/>
            <person name="Lebrun M.-H."/>
            <person name="Lee Y.-H."/>
            <person name="Miyara I."/>
            <person name="Moore N."/>
            <person name="Neumann U."/>
            <person name="Nordstroem K."/>
            <person name="Panaccione D.G."/>
            <person name="Panstruga R."/>
            <person name="Place M."/>
            <person name="Proctor R.H."/>
            <person name="Prusky D."/>
            <person name="Rech G."/>
            <person name="Reinhardt R."/>
            <person name="Rollins J.A."/>
            <person name="Rounsley S."/>
            <person name="Schardl C.L."/>
            <person name="Schwartz D.C."/>
            <person name="Shenoy N."/>
            <person name="Shirasu K."/>
            <person name="Sikhakolli U.R."/>
            <person name="Stueber K."/>
            <person name="Sukno S.A."/>
            <person name="Sweigard J.A."/>
            <person name="Takano Y."/>
            <person name="Takahara H."/>
            <person name="Trail F."/>
            <person name="van der Does H.C."/>
            <person name="Voll L.M."/>
            <person name="Will I."/>
            <person name="Young S."/>
            <person name="Zeng Q."/>
            <person name="Zhang J."/>
            <person name="Zhou S."/>
            <person name="Dickman M.B."/>
            <person name="Schulze-Lefert P."/>
            <person name="Ver Loren van Themaat E."/>
            <person name="Ma L.-J."/>
            <person name="Vaillancourt L.J."/>
        </authorList>
    </citation>
    <scope>NUCLEOTIDE SEQUENCE [LARGE SCALE GENOMIC DNA]</scope>
    <source>
        <strain evidence="3">IMI 349063</strain>
    </source>
</reference>
<evidence type="ECO:0000313" key="1">
    <source>
        <dbReference type="EMBL" id="CCF37087.1"/>
    </source>
</evidence>
<name>H1VA34_COLHI</name>
<accession>H1VA34</accession>
<dbReference type="VEuPathDB" id="FungiDB:CH63R_11368"/>
<dbReference type="RefSeq" id="XP_018153183.1">
    <property type="nucleotide sequence ID" value="XM_018306342.1"/>
</dbReference>
<proteinExistence type="predicted"/>
<evidence type="ECO:0000313" key="4">
    <source>
        <dbReference type="Proteomes" id="UP000092177"/>
    </source>
</evidence>
<dbReference type="Proteomes" id="UP000092177">
    <property type="component" value="Chromosome 8"/>
</dbReference>
<sequence>MGLECEWAHGIIQTQSRHSTTFLAEDITVFLELWTRKDYARLTWPGSVVIVFLSGRVELSNIFQSHVVKQDRFS</sequence>